<sequence length="677" mass="76975">MHIPQHPSRPTHRTFHGQPLTDPYPDLRPHNWREALDDPALLPEPITQLLDDEARYAAQFTQLEAEAALVDEFKSRMAPAPIGLETPHDHWHYGWHYQDGADYPCYTRRRDGSDTRETYFDGPAKARGFEFWDLGCVEHAWDHEWIAYSVDTDGNERYQLHVARPGGDAEFSIGDAQAQMVWTHDGDLIYVWLDAESRPREVRRWNFIRDEITLIYAEPDTGWFLSLAETQDGRFGIVSAHQHQVSEVRLLDLAGGELSGPICDRDQGREYEVETHRDRLIIKSNHERADFALYQADAAQPHDWQPLYAPEHGLLDDWAVLDDFLIVLESRDFVPALRWRRHQDRTWQSLSPPEPICDLGLIGVLESHQQWQRLGFSSPRHPAETWQLDLDSGAVRTLKTETLPCGHNPDDYRVRREWAVSPDGTRVPLTVLEMANPPSPAPTLLYGYGAYGVSLEPAFSRHRLSLVERGVCHVTAHVRGGMELGYHWYEQGRDAYKTNTFDDFEAALDWVLENRGPRVVIHGGSAGGMLVGCVLNRRAEDLAGVVADVPFVDVLNTMLDPDLPLTPPEWPEWGNPIEDAEAFKRIQSYSPYDNVRPRAYPPLWITAGLTDPRVTFWEPLKWCTRLRAAQTGNAPIVLAMEDAGHGGASGRFGHLADVAQCYRFILDQLTPGWAPPD</sequence>
<dbReference type="RefSeq" id="WP_153712538.1">
    <property type="nucleotide sequence ID" value="NZ_CP045871.1"/>
</dbReference>
<dbReference type="GO" id="GO:0004252">
    <property type="term" value="F:serine-type endopeptidase activity"/>
    <property type="evidence" value="ECO:0007669"/>
    <property type="project" value="InterPro"/>
</dbReference>
<dbReference type="EMBL" id="CP045871">
    <property type="protein sequence ID" value="QGG79034.1"/>
    <property type="molecule type" value="Genomic_DNA"/>
</dbReference>
<dbReference type="Pfam" id="PF02897">
    <property type="entry name" value="Peptidase_S9_N"/>
    <property type="match status" value="1"/>
</dbReference>
<evidence type="ECO:0000259" key="6">
    <source>
        <dbReference type="Pfam" id="PF00326"/>
    </source>
</evidence>
<protein>
    <submittedName>
        <fullName evidence="8">Prolyl oligopeptidase family serine peptidase</fullName>
    </submittedName>
</protein>
<organism evidence="8 9">
    <name type="scientific">Litorivicinus lipolyticus</name>
    <dbReference type="NCBI Taxonomy" id="418701"/>
    <lineage>
        <taxon>Bacteria</taxon>
        <taxon>Pseudomonadati</taxon>
        <taxon>Pseudomonadota</taxon>
        <taxon>Gammaproteobacteria</taxon>
        <taxon>Oceanospirillales</taxon>
        <taxon>Litorivicinaceae</taxon>
        <taxon>Litorivicinus</taxon>
    </lineage>
</organism>
<dbReference type="GO" id="GO:0006508">
    <property type="term" value="P:proteolysis"/>
    <property type="evidence" value="ECO:0007669"/>
    <property type="project" value="UniProtKB-KW"/>
</dbReference>
<dbReference type="PANTHER" id="PTHR11757">
    <property type="entry name" value="PROTEASE FAMILY S9A OLIGOPEPTIDASE"/>
    <property type="match status" value="1"/>
</dbReference>
<dbReference type="Pfam" id="PF00326">
    <property type="entry name" value="Peptidase_S9"/>
    <property type="match status" value="1"/>
</dbReference>
<dbReference type="AlphaFoldDB" id="A0A5Q2Q8D3"/>
<dbReference type="InterPro" id="IPR001375">
    <property type="entry name" value="Peptidase_S9_cat"/>
</dbReference>
<evidence type="ECO:0000256" key="4">
    <source>
        <dbReference type="ARBA" id="ARBA00022825"/>
    </source>
</evidence>
<dbReference type="Gene3D" id="2.130.10.120">
    <property type="entry name" value="Prolyl oligopeptidase, N-terminal domain"/>
    <property type="match status" value="1"/>
</dbReference>
<keyword evidence="9" id="KW-1185">Reference proteome</keyword>
<feature type="domain" description="Peptidase S9 prolyl oligopeptidase catalytic" evidence="6">
    <location>
        <begin position="458"/>
        <end position="669"/>
    </location>
</feature>
<dbReference type="SUPFAM" id="SSF50993">
    <property type="entry name" value="Peptidase/esterase 'gauge' domain"/>
    <property type="match status" value="1"/>
</dbReference>
<evidence type="ECO:0000256" key="5">
    <source>
        <dbReference type="SAM" id="MobiDB-lite"/>
    </source>
</evidence>
<dbReference type="InterPro" id="IPR029058">
    <property type="entry name" value="AB_hydrolase_fold"/>
</dbReference>
<dbReference type="PANTHER" id="PTHR11757:SF19">
    <property type="entry name" value="PROLYL ENDOPEPTIDASE-LIKE"/>
    <property type="match status" value="1"/>
</dbReference>
<dbReference type="InterPro" id="IPR023302">
    <property type="entry name" value="Pept_S9A_N"/>
</dbReference>
<evidence type="ECO:0000256" key="1">
    <source>
        <dbReference type="ARBA" id="ARBA00005228"/>
    </source>
</evidence>
<dbReference type="PRINTS" id="PR00862">
    <property type="entry name" value="PROLIGOPTASE"/>
</dbReference>
<dbReference type="InterPro" id="IPR002470">
    <property type="entry name" value="Peptidase_S9A"/>
</dbReference>
<evidence type="ECO:0000313" key="9">
    <source>
        <dbReference type="Proteomes" id="UP000388235"/>
    </source>
</evidence>
<dbReference type="OrthoDB" id="9801421at2"/>
<dbReference type="SUPFAM" id="SSF53474">
    <property type="entry name" value="alpha/beta-Hydrolases"/>
    <property type="match status" value="1"/>
</dbReference>
<dbReference type="InterPro" id="IPR051543">
    <property type="entry name" value="Serine_Peptidase_S9A"/>
</dbReference>
<name>A0A5Q2Q8D3_9GAMM</name>
<dbReference type="KEGG" id="llp:GH975_00070"/>
<accession>A0A5Q2Q8D3</accession>
<dbReference type="Proteomes" id="UP000388235">
    <property type="component" value="Chromosome"/>
</dbReference>
<feature type="domain" description="Peptidase S9A N-terminal" evidence="7">
    <location>
        <begin position="8"/>
        <end position="399"/>
    </location>
</feature>
<evidence type="ECO:0000259" key="7">
    <source>
        <dbReference type="Pfam" id="PF02897"/>
    </source>
</evidence>
<gene>
    <name evidence="8" type="ORF">GH975_00070</name>
</gene>
<evidence type="ECO:0000256" key="3">
    <source>
        <dbReference type="ARBA" id="ARBA00022801"/>
    </source>
</evidence>
<evidence type="ECO:0000256" key="2">
    <source>
        <dbReference type="ARBA" id="ARBA00022670"/>
    </source>
</evidence>
<feature type="region of interest" description="Disordered" evidence="5">
    <location>
        <begin position="1"/>
        <end position="29"/>
    </location>
</feature>
<keyword evidence="2" id="KW-0645">Protease</keyword>
<reference evidence="8 9" key="1">
    <citation type="submission" date="2019-11" db="EMBL/GenBank/DDBJ databases">
        <authorList>
            <person name="Khan S.A."/>
            <person name="Jeon C.O."/>
            <person name="Chun B.H."/>
        </authorList>
    </citation>
    <scope>NUCLEOTIDE SEQUENCE [LARGE SCALE GENOMIC DNA]</scope>
    <source>
        <strain evidence="8 9">IMCC 1097</strain>
    </source>
</reference>
<comment type="similarity">
    <text evidence="1">Belongs to the peptidase S9A family.</text>
</comment>
<dbReference type="Gene3D" id="3.40.50.1820">
    <property type="entry name" value="alpha/beta hydrolase"/>
    <property type="match status" value="1"/>
</dbReference>
<evidence type="ECO:0000313" key="8">
    <source>
        <dbReference type="EMBL" id="QGG79034.1"/>
    </source>
</evidence>
<proteinExistence type="inferred from homology"/>
<keyword evidence="3" id="KW-0378">Hydrolase</keyword>
<keyword evidence="4" id="KW-0720">Serine protease</keyword>